<feature type="compositionally biased region" description="Low complexity" evidence="3">
    <location>
        <begin position="210"/>
        <end position="235"/>
    </location>
</feature>
<sequence>MTIYHQEISHHRYNYQNRILHGSGHSADDRTAGLPKLDKDFPSSAAVPAAMRVSGSLSVAAQQHGECDAFGALDLFFGADELNLGGIIDFGCGDQQLEKGAMNCISRRSIISSSIVDLSQLREEAFAMRTHGTSANRRRKMASDGTMTVETFCVRQKQINRKRRTNPRRHKSDPFFGCDALNSKSTEEGSFDLEKTDVRDENDRGDVEGMASNSSGNGSFASSMPPFSPSSAFESDGSHGNKVELGEEEEETEDESESSDEDEQLSEFAGDLLEQLSSSSPNALQKCNSGALLFFDPIPSLRALFDHYSSMGDIQMSATLCMIMGERVVESGLVSAAQAELWLLGYLELLERLRLWRVAALLVKCGAHLAEILHLAEQARVVNRANASTTTIAVFAKPASGAFGQRAMVVVTEVIWSISGNGSPNGKGARSRDVAICVHLTAGKEFGSKNNAKNIPDLR</sequence>
<keyword evidence="4" id="KW-1185">Reference proteome</keyword>
<dbReference type="WBParaSite" id="GPLIN_000272400">
    <property type="protein sequence ID" value="GPLIN_000272400"/>
    <property type="gene ID" value="GPLIN_000272400"/>
</dbReference>
<dbReference type="AlphaFoldDB" id="A0A183BQ38"/>
<keyword evidence="1" id="KW-0853">WD repeat</keyword>
<dbReference type="PANTHER" id="PTHR46200">
    <property type="entry name" value="GATOR COMPLEX PROTEIN WDR24"/>
    <property type="match status" value="1"/>
</dbReference>
<evidence type="ECO:0000256" key="2">
    <source>
        <dbReference type="ARBA" id="ARBA00022737"/>
    </source>
</evidence>
<feature type="region of interest" description="Disordered" evidence="3">
    <location>
        <begin position="156"/>
        <end position="266"/>
    </location>
</feature>
<protein>
    <submittedName>
        <fullName evidence="5">Rav1p_C domain-containing protein</fullName>
    </submittedName>
</protein>
<feature type="compositionally biased region" description="Acidic residues" evidence="3">
    <location>
        <begin position="246"/>
        <end position="265"/>
    </location>
</feature>
<name>A0A183BQ38_GLOPA</name>
<dbReference type="InterPro" id="IPR037590">
    <property type="entry name" value="WDR24"/>
</dbReference>
<dbReference type="PANTHER" id="PTHR46200:SF1">
    <property type="entry name" value="GATOR COMPLEX PROTEIN WDR24"/>
    <property type="match status" value="1"/>
</dbReference>
<keyword evidence="2" id="KW-0677">Repeat</keyword>
<organism evidence="4 5">
    <name type="scientific">Globodera pallida</name>
    <name type="common">Potato cyst nematode worm</name>
    <name type="synonym">Heterodera pallida</name>
    <dbReference type="NCBI Taxonomy" id="36090"/>
    <lineage>
        <taxon>Eukaryota</taxon>
        <taxon>Metazoa</taxon>
        <taxon>Ecdysozoa</taxon>
        <taxon>Nematoda</taxon>
        <taxon>Chromadorea</taxon>
        <taxon>Rhabditida</taxon>
        <taxon>Tylenchina</taxon>
        <taxon>Tylenchomorpha</taxon>
        <taxon>Tylenchoidea</taxon>
        <taxon>Heteroderidae</taxon>
        <taxon>Heteroderinae</taxon>
        <taxon>Globodera</taxon>
    </lineage>
</organism>
<dbReference type="Proteomes" id="UP000050741">
    <property type="component" value="Unassembled WGS sequence"/>
</dbReference>
<evidence type="ECO:0000256" key="3">
    <source>
        <dbReference type="SAM" id="MobiDB-lite"/>
    </source>
</evidence>
<dbReference type="GO" id="GO:0016239">
    <property type="term" value="P:positive regulation of macroautophagy"/>
    <property type="evidence" value="ECO:0007669"/>
    <property type="project" value="TreeGrafter"/>
</dbReference>
<feature type="compositionally biased region" description="Basic residues" evidence="3">
    <location>
        <begin position="158"/>
        <end position="171"/>
    </location>
</feature>
<reference evidence="4" key="1">
    <citation type="submission" date="2014-05" db="EMBL/GenBank/DDBJ databases">
        <title>The genome and life-stage specific transcriptomes of Globodera pallida elucidate key aspects of plant parasitism by a cyst nematode.</title>
        <authorList>
            <person name="Cotton J.A."/>
            <person name="Lilley C.J."/>
            <person name="Jones L.M."/>
            <person name="Kikuchi T."/>
            <person name="Reid A.J."/>
            <person name="Thorpe P."/>
            <person name="Tsai I.J."/>
            <person name="Beasley H."/>
            <person name="Blok V."/>
            <person name="Cock P.J.A."/>
            <person name="Van den Akker S.E."/>
            <person name="Holroyd N."/>
            <person name="Hunt M."/>
            <person name="Mantelin S."/>
            <person name="Naghra H."/>
            <person name="Pain A."/>
            <person name="Palomares-Rius J.E."/>
            <person name="Zarowiecki M."/>
            <person name="Berriman M."/>
            <person name="Jones J.T."/>
            <person name="Urwin P.E."/>
        </authorList>
    </citation>
    <scope>NUCLEOTIDE SEQUENCE [LARGE SCALE GENOMIC DNA]</scope>
    <source>
        <strain evidence="4">Lindley</strain>
    </source>
</reference>
<accession>A0A183BQ38</accession>
<proteinExistence type="predicted"/>
<evidence type="ECO:0000313" key="5">
    <source>
        <dbReference type="WBParaSite" id="GPLIN_000272400"/>
    </source>
</evidence>
<dbReference type="GO" id="GO:0005774">
    <property type="term" value="C:vacuolar membrane"/>
    <property type="evidence" value="ECO:0007669"/>
    <property type="project" value="TreeGrafter"/>
</dbReference>
<feature type="compositionally biased region" description="Basic and acidic residues" evidence="3">
    <location>
        <begin position="192"/>
        <end position="207"/>
    </location>
</feature>
<reference evidence="5" key="2">
    <citation type="submission" date="2016-06" db="UniProtKB">
        <authorList>
            <consortium name="WormBaseParasite"/>
        </authorList>
    </citation>
    <scope>IDENTIFICATION</scope>
</reference>
<dbReference type="GO" id="GO:0005829">
    <property type="term" value="C:cytosol"/>
    <property type="evidence" value="ECO:0007669"/>
    <property type="project" value="TreeGrafter"/>
</dbReference>
<feature type="compositionally biased region" description="Basic and acidic residues" evidence="3">
    <location>
        <begin position="236"/>
        <end position="245"/>
    </location>
</feature>
<evidence type="ECO:0000313" key="4">
    <source>
        <dbReference type="Proteomes" id="UP000050741"/>
    </source>
</evidence>
<dbReference type="GO" id="GO:1904263">
    <property type="term" value="P:positive regulation of TORC1 signaling"/>
    <property type="evidence" value="ECO:0007669"/>
    <property type="project" value="TreeGrafter"/>
</dbReference>
<evidence type="ECO:0000256" key="1">
    <source>
        <dbReference type="ARBA" id="ARBA00022574"/>
    </source>
</evidence>
<dbReference type="GO" id="GO:0061700">
    <property type="term" value="C:GATOR2 complex"/>
    <property type="evidence" value="ECO:0007669"/>
    <property type="project" value="TreeGrafter"/>
</dbReference>